<feature type="non-terminal residue" evidence="1">
    <location>
        <position position="1"/>
    </location>
</feature>
<reference evidence="1" key="1">
    <citation type="submission" date="2019-10" db="EMBL/GenBank/DDBJ databases">
        <authorList>
            <consortium name="DOE Joint Genome Institute"/>
            <person name="Kuo A."/>
            <person name="Miyauchi S."/>
            <person name="Kiss E."/>
            <person name="Drula E."/>
            <person name="Kohler A."/>
            <person name="Sanchez-Garcia M."/>
            <person name="Andreopoulos B."/>
            <person name="Barry K.W."/>
            <person name="Bonito G."/>
            <person name="Buee M."/>
            <person name="Carver A."/>
            <person name="Chen C."/>
            <person name="Cichocki N."/>
            <person name="Clum A."/>
            <person name="Culley D."/>
            <person name="Crous P.W."/>
            <person name="Fauchery L."/>
            <person name="Girlanda M."/>
            <person name="Hayes R."/>
            <person name="Keri Z."/>
            <person name="LaButti K."/>
            <person name="Lipzen A."/>
            <person name="Lombard V."/>
            <person name="Magnuson J."/>
            <person name="Maillard F."/>
            <person name="Morin E."/>
            <person name="Murat C."/>
            <person name="Nolan M."/>
            <person name="Ohm R."/>
            <person name="Pangilinan J."/>
            <person name="Pereira M."/>
            <person name="Perotto S."/>
            <person name="Peter M."/>
            <person name="Riley R."/>
            <person name="Sitrit Y."/>
            <person name="Stielow B."/>
            <person name="Szollosi G."/>
            <person name="Zifcakova L."/>
            <person name="Stursova M."/>
            <person name="Spatafora J.W."/>
            <person name="Tedersoo L."/>
            <person name="Vaario L.-M."/>
            <person name="Yamada A."/>
            <person name="Yan M."/>
            <person name="Wang P."/>
            <person name="Xu J."/>
            <person name="Bruns T."/>
            <person name="Baldrian P."/>
            <person name="Vilgalys R."/>
            <person name="Henrissat B."/>
            <person name="Grigoriev I.V."/>
            <person name="Hibbett D."/>
            <person name="Nagy L.G."/>
            <person name="Martin F.M."/>
        </authorList>
    </citation>
    <scope>NUCLEOTIDE SEQUENCE</scope>
    <source>
        <strain evidence="1">BED1</strain>
    </source>
</reference>
<keyword evidence="2" id="KW-1185">Reference proteome</keyword>
<dbReference type="InterPro" id="IPR046521">
    <property type="entry name" value="DUF6698"/>
</dbReference>
<dbReference type="EMBL" id="WHUW01000014">
    <property type="protein sequence ID" value="KAF8439264.1"/>
    <property type="molecule type" value="Genomic_DNA"/>
</dbReference>
<feature type="non-terminal residue" evidence="1">
    <location>
        <position position="64"/>
    </location>
</feature>
<dbReference type="Pfam" id="PF20414">
    <property type="entry name" value="DUF6698"/>
    <property type="match status" value="1"/>
</dbReference>
<evidence type="ECO:0000313" key="2">
    <source>
        <dbReference type="Proteomes" id="UP001194468"/>
    </source>
</evidence>
<gene>
    <name evidence="1" type="ORF">L210DRAFT_3339496</name>
</gene>
<reference evidence="1" key="2">
    <citation type="journal article" date="2020" name="Nat. Commun.">
        <title>Large-scale genome sequencing of mycorrhizal fungi provides insights into the early evolution of symbiotic traits.</title>
        <authorList>
            <person name="Miyauchi S."/>
            <person name="Kiss E."/>
            <person name="Kuo A."/>
            <person name="Drula E."/>
            <person name="Kohler A."/>
            <person name="Sanchez-Garcia M."/>
            <person name="Morin E."/>
            <person name="Andreopoulos B."/>
            <person name="Barry K.W."/>
            <person name="Bonito G."/>
            <person name="Buee M."/>
            <person name="Carver A."/>
            <person name="Chen C."/>
            <person name="Cichocki N."/>
            <person name="Clum A."/>
            <person name="Culley D."/>
            <person name="Crous P.W."/>
            <person name="Fauchery L."/>
            <person name="Girlanda M."/>
            <person name="Hayes R.D."/>
            <person name="Keri Z."/>
            <person name="LaButti K."/>
            <person name="Lipzen A."/>
            <person name="Lombard V."/>
            <person name="Magnuson J."/>
            <person name="Maillard F."/>
            <person name="Murat C."/>
            <person name="Nolan M."/>
            <person name="Ohm R.A."/>
            <person name="Pangilinan J."/>
            <person name="Pereira M.F."/>
            <person name="Perotto S."/>
            <person name="Peter M."/>
            <person name="Pfister S."/>
            <person name="Riley R."/>
            <person name="Sitrit Y."/>
            <person name="Stielow J.B."/>
            <person name="Szollosi G."/>
            <person name="Zifcakova L."/>
            <person name="Stursova M."/>
            <person name="Spatafora J.W."/>
            <person name="Tedersoo L."/>
            <person name="Vaario L.M."/>
            <person name="Yamada A."/>
            <person name="Yan M."/>
            <person name="Wang P."/>
            <person name="Xu J."/>
            <person name="Bruns T."/>
            <person name="Baldrian P."/>
            <person name="Vilgalys R."/>
            <person name="Dunand C."/>
            <person name="Henrissat B."/>
            <person name="Grigoriev I.V."/>
            <person name="Hibbett D."/>
            <person name="Nagy L.G."/>
            <person name="Martin F.M."/>
        </authorList>
    </citation>
    <scope>NUCLEOTIDE SEQUENCE</scope>
    <source>
        <strain evidence="1">BED1</strain>
    </source>
</reference>
<name>A0AAD4BTV1_BOLED</name>
<organism evidence="1 2">
    <name type="scientific">Boletus edulis BED1</name>
    <dbReference type="NCBI Taxonomy" id="1328754"/>
    <lineage>
        <taxon>Eukaryota</taxon>
        <taxon>Fungi</taxon>
        <taxon>Dikarya</taxon>
        <taxon>Basidiomycota</taxon>
        <taxon>Agaricomycotina</taxon>
        <taxon>Agaricomycetes</taxon>
        <taxon>Agaricomycetidae</taxon>
        <taxon>Boletales</taxon>
        <taxon>Boletineae</taxon>
        <taxon>Boletaceae</taxon>
        <taxon>Boletoideae</taxon>
        <taxon>Boletus</taxon>
    </lineage>
</organism>
<dbReference type="AlphaFoldDB" id="A0AAD4BTV1"/>
<protein>
    <submittedName>
        <fullName evidence="1">Uncharacterized protein</fullName>
    </submittedName>
</protein>
<evidence type="ECO:0000313" key="1">
    <source>
        <dbReference type="EMBL" id="KAF8439264.1"/>
    </source>
</evidence>
<comment type="caution">
    <text evidence="1">The sequence shown here is derived from an EMBL/GenBank/DDBJ whole genome shotgun (WGS) entry which is preliminary data.</text>
</comment>
<proteinExistence type="predicted"/>
<sequence>LQAGADSARGDDTATLKTEVIHWVVANRDRIEPPLSPRDKQARGLGHDLTGGLLCPVDYDWGDS</sequence>
<dbReference type="Proteomes" id="UP001194468">
    <property type="component" value="Unassembled WGS sequence"/>
</dbReference>
<accession>A0AAD4BTV1</accession>